<feature type="domain" description="Rad50/SbcC-type AAA" evidence="5">
    <location>
        <begin position="5"/>
        <end position="202"/>
    </location>
</feature>
<dbReference type="EMBL" id="JACHMJ010000001">
    <property type="protein sequence ID" value="MBB5843034.1"/>
    <property type="molecule type" value="Genomic_DNA"/>
</dbReference>
<dbReference type="GO" id="GO:0004527">
    <property type="term" value="F:exonuclease activity"/>
    <property type="evidence" value="ECO:0007669"/>
    <property type="project" value="UniProtKB-KW"/>
</dbReference>
<gene>
    <name evidence="6" type="ORF">HD599_001357</name>
</gene>
<dbReference type="GO" id="GO:0016887">
    <property type="term" value="F:ATP hydrolysis activity"/>
    <property type="evidence" value="ECO:0007669"/>
    <property type="project" value="InterPro"/>
</dbReference>
<protein>
    <recommendedName>
        <fullName evidence="3">Nuclease SbcCD subunit C</fullName>
    </recommendedName>
</protein>
<dbReference type="PANTHER" id="PTHR32114">
    <property type="entry name" value="ABC TRANSPORTER ABCH.3"/>
    <property type="match status" value="1"/>
</dbReference>
<evidence type="ECO:0000313" key="6">
    <source>
        <dbReference type="EMBL" id="MBB5843034.1"/>
    </source>
</evidence>
<organism evidence="6 7">
    <name type="scientific">Conyzicola lurida</name>
    <dbReference type="NCBI Taxonomy" id="1172621"/>
    <lineage>
        <taxon>Bacteria</taxon>
        <taxon>Bacillati</taxon>
        <taxon>Actinomycetota</taxon>
        <taxon>Actinomycetes</taxon>
        <taxon>Micrococcales</taxon>
        <taxon>Microbacteriaceae</taxon>
        <taxon>Conyzicola</taxon>
    </lineage>
</organism>
<keyword evidence="7" id="KW-1185">Reference proteome</keyword>
<dbReference type="Proteomes" id="UP000536685">
    <property type="component" value="Unassembled WGS sequence"/>
</dbReference>
<keyword evidence="6" id="KW-0540">Nuclease</keyword>
<keyword evidence="4" id="KW-0175">Coiled coil</keyword>
<dbReference type="RefSeq" id="WP_184235080.1">
    <property type="nucleotide sequence ID" value="NZ_JACHMJ010000001.1"/>
</dbReference>
<sequence length="974" mass="103790">MRITKLTLAGFGPYKNQQVVDFARFDEAGLFLITGKTGAGKSSILDAICFALYGSVPRYDGTQAQLRSDHCEVDDPTYVELEFTVGGVAYSVHRTPEYLRAKKSGTGTTKQAHDASLSRAGEVIAAKPVDVAHELADIVALTKDQFLQVVLLAQNRFQQFLLARNDDRQAVLRTLFGSQRFLSLETALDDRRKLLQTELAEADAVLRQHAVEAARLLELDEVPAVTDAAWFESGYASLAGERSFAKVISGSADVAFTAADIDYQGVLAVVALQERRGVALETIADLEGSAVTVAGHRAVVAAARRAAPVWPLIGELDKATAALESAAARHEAARAAFGSDADPLAEVDALTATIGALADVLADEKQLPSVAADIDRLAVALDLDETALAASVERRDALPAEIDAVGVQITETAVRAARVTEATEQVARIREARDSEQSALDLDVRLELARVAEKETSAAHTAAGAALDALYERRLGGFAAELATTLTPGEPCAVCGSLEHPAPASHDGTPVTADDIEAARQTVAERRSAMDVAHDLAGTIAASLAEARGRTQGKTLDDLDAELRTAQESLTAATDAARELAEREADRDRLRAELASADDRVAALRSGRDATVKLLTEATSRRDGISARVDASRGDAESVTARVRQLSDRLTVARAAVDAAATAVTRAEAQARAEAALVAQLRENDFADVEEARSARRPASEIATLEAEIRRHDEARATASATLAEPGIADAPEAPVDAEPARLARVAALAARDDARAAQAALSERVDRLGDLVDEAAVYRESTRTRRLEFEQLRELASVVRGDEPNTRRMRLETFVLAAQLEEIVAAANTRLRTMSAGRYSLEHDDALQYRNTKSGLGLAIRDEHTGRTRPTHSLSGGETFLASLALALGLAEVVTNQTGGITLDTLFIDEGFGSLDSETLDIAMSTLDGLREGGRTIGLISHVEAMKEQIPAKLRITVSPRGDSSVEESFELA</sequence>
<dbReference type="InterPro" id="IPR027417">
    <property type="entry name" value="P-loop_NTPase"/>
</dbReference>
<name>A0A841AKW2_9MICO</name>
<evidence type="ECO:0000256" key="3">
    <source>
        <dbReference type="ARBA" id="ARBA00013368"/>
    </source>
</evidence>
<evidence type="ECO:0000259" key="5">
    <source>
        <dbReference type="Pfam" id="PF13476"/>
    </source>
</evidence>
<dbReference type="GO" id="GO:0006302">
    <property type="term" value="P:double-strand break repair"/>
    <property type="evidence" value="ECO:0007669"/>
    <property type="project" value="InterPro"/>
</dbReference>
<dbReference type="Pfam" id="PF13558">
    <property type="entry name" value="SbcC_Walker_B"/>
    <property type="match status" value="1"/>
</dbReference>
<comment type="subunit">
    <text evidence="2">Heterodimer of SbcC and SbcD.</text>
</comment>
<dbReference type="Gene3D" id="3.40.50.300">
    <property type="entry name" value="P-loop containing nucleotide triphosphate hydrolases"/>
    <property type="match status" value="2"/>
</dbReference>
<accession>A0A841AKW2</accession>
<reference evidence="6 7" key="1">
    <citation type="submission" date="2020-08" db="EMBL/GenBank/DDBJ databases">
        <title>Sequencing the genomes of 1000 actinobacteria strains.</title>
        <authorList>
            <person name="Klenk H.-P."/>
        </authorList>
    </citation>
    <scope>NUCLEOTIDE SEQUENCE [LARGE SCALE GENOMIC DNA]</scope>
    <source>
        <strain evidence="6 7">DSM 105784</strain>
    </source>
</reference>
<feature type="coiled-coil region" evidence="4">
    <location>
        <begin position="556"/>
        <end position="600"/>
    </location>
</feature>
<comment type="similarity">
    <text evidence="1">Belongs to the SMC family. SbcC subfamily.</text>
</comment>
<dbReference type="SUPFAM" id="SSF52540">
    <property type="entry name" value="P-loop containing nucleoside triphosphate hydrolases"/>
    <property type="match status" value="1"/>
</dbReference>
<evidence type="ECO:0000256" key="1">
    <source>
        <dbReference type="ARBA" id="ARBA00006930"/>
    </source>
</evidence>
<dbReference type="PANTHER" id="PTHR32114:SF2">
    <property type="entry name" value="ABC TRANSPORTER ABCH.3"/>
    <property type="match status" value="1"/>
</dbReference>
<keyword evidence="6" id="KW-0269">Exonuclease</keyword>
<dbReference type="InterPro" id="IPR038729">
    <property type="entry name" value="Rad50/SbcC_AAA"/>
</dbReference>
<evidence type="ECO:0000256" key="4">
    <source>
        <dbReference type="SAM" id="Coils"/>
    </source>
</evidence>
<proteinExistence type="inferred from homology"/>
<evidence type="ECO:0000313" key="7">
    <source>
        <dbReference type="Proteomes" id="UP000536685"/>
    </source>
</evidence>
<evidence type="ECO:0000256" key="2">
    <source>
        <dbReference type="ARBA" id="ARBA00011322"/>
    </source>
</evidence>
<dbReference type="AlphaFoldDB" id="A0A841AKW2"/>
<comment type="caution">
    <text evidence="6">The sequence shown here is derived from an EMBL/GenBank/DDBJ whole genome shotgun (WGS) entry which is preliminary data.</text>
</comment>
<keyword evidence="6" id="KW-0378">Hydrolase</keyword>
<dbReference type="Pfam" id="PF13476">
    <property type="entry name" value="AAA_23"/>
    <property type="match status" value="1"/>
</dbReference>